<evidence type="ECO:0000313" key="2">
    <source>
        <dbReference type="Proteomes" id="UP000538147"/>
    </source>
</evidence>
<dbReference type="SUPFAM" id="SSF54909">
    <property type="entry name" value="Dimeric alpha+beta barrel"/>
    <property type="match status" value="1"/>
</dbReference>
<proteinExistence type="predicted"/>
<dbReference type="InterPro" id="IPR011008">
    <property type="entry name" value="Dimeric_a/b-barrel"/>
</dbReference>
<protein>
    <recommendedName>
        <fullName evidence="3">EthD domain-containing protein</fullName>
    </recommendedName>
</protein>
<name>A0A841LJ31_9SPHN</name>
<keyword evidence="2" id="KW-1185">Reference proteome</keyword>
<reference evidence="1 2" key="1">
    <citation type="submission" date="2020-08" db="EMBL/GenBank/DDBJ databases">
        <title>Genomic Encyclopedia of Type Strains, Phase IV (KMG-IV): sequencing the most valuable type-strain genomes for metagenomic binning, comparative biology and taxonomic classification.</title>
        <authorList>
            <person name="Goeker M."/>
        </authorList>
    </citation>
    <scope>NUCLEOTIDE SEQUENCE [LARGE SCALE GENOMIC DNA]</scope>
    <source>
        <strain evidence="1 2">DSM 102189</strain>
    </source>
</reference>
<dbReference type="Gene3D" id="3.30.70.100">
    <property type="match status" value="1"/>
</dbReference>
<dbReference type="Proteomes" id="UP000538147">
    <property type="component" value="Unassembled WGS sequence"/>
</dbReference>
<dbReference type="AlphaFoldDB" id="A0A841LJ31"/>
<sequence length="158" mass="17393">MRCSSLPEIWLAGISQPLTWQPLVGYGKPLKNRVKRGFSELRQACILALGNMLMFKLIALWSSPKAEDLSAFETAYTNVHARLARALPNLAGLETIRLGEGLEGAAPDYHRVAIMSWADKAAFERDGLTPEWTALRTDAGQMLERFGVSLNSSMGEDA</sequence>
<dbReference type="EMBL" id="JACIIV010000028">
    <property type="protein sequence ID" value="MBB6228968.1"/>
    <property type="molecule type" value="Genomic_DNA"/>
</dbReference>
<evidence type="ECO:0000313" key="1">
    <source>
        <dbReference type="EMBL" id="MBB6228968.1"/>
    </source>
</evidence>
<accession>A0A841LJ31</accession>
<gene>
    <name evidence="1" type="ORF">FHS79_003166</name>
</gene>
<organism evidence="1 2">
    <name type="scientific">Polymorphobacter multimanifer</name>
    <dbReference type="NCBI Taxonomy" id="1070431"/>
    <lineage>
        <taxon>Bacteria</taxon>
        <taxon>Pseudomonadati</taxon>
        <taxon>Pseudomonadota</taxon>
        <taxon>Alphaproteobacteria</taxon>
        <taxon>Sphingomonadales</taxon>
        <taxon>Sphingosinicellaceae</taxon>
        <taxon>Polymorphobacter</taxon>
    </lineage>
</organism>
<evidence type="ECO:0008006" key="3">
    <source>
        <dbReference type="Google" id="ProtNLM"/>
    </source>
</evidence>
<comment type="caution">
    <text evidence="1">The sequence shown here is derived from an EMBL/GenBank/DDBJ whole genome shotgun (WGS) entry which is preliminary data.</text>
</comment>